<dbReference type="PANTHER" id="PTHR37163:SF1">
    <property type="entry name" value="DUF501 DOMAIN-CONTAINING PROTEIN"/>
    <property type="match status" value="1"/>
</dbReference>
<proteinExistence type="predicted"/>
<organism evidence="1 2">
    <name type="scientific">Halobacteriovorax vibrionivorans</name>
    <dbReference type="NCBI Taxonomy" id="2152716"/>
    <lineage>
        <taxon>Bacteria</taxon>
        <taxon>Pseudomonadati</taxon>
        <taxon>Bdellovibrionota</taxon>
        <taxon>Bacteriovoracia</taxon>
        <taxon>Bacteriovoracales</taxon>
        <taxon>Halobacteriovoraceae</taxon>
        <taxon>Halobacteriovorax</taxon>
    </lineage>
</organism>
<comment type="caution">
    <text evidence="1">The sequence shown here is derived from an EMBL/GenBank/DDBJ whole genome shotgun (WGS) entry which is preliminary data.</text>
</comment>
<keyword evidence="2" id="KW-1185">Reference proteome</keyword>
<protein>
    <submittedName>
        <fullName evidence="1">DUF501 domain-containing protein</fullName>
    </submittedName>
</protein>
<dbReference type="Proteomes" id="UP000443582">
    <property type="component" value="Unassembled WGS sequence"/>
</dbReference>
<dbReference type="RefSeq" id="WP_114705321.1">
    <property type="nucleotide sequence ID" value="NZ_QDKL01000001.1"/>
</dbReference>
<dbReference type="Pfam" id="PF04417">
    <property type="entry name" value="DUF501"/>
    <property type="match status" value="1"/>
</dbReference>
<sequence length="165" mass="19264">MKLDATKEDIEKIESFLKRQARGVLEISARTKEGAPASLKVSPVVDKVPFPTIYWLVDPIVYKKISHLEGQGFTKELQNKINNSEELQEKVKSIHEFYRDERIELFKELNLELPENMMPMITENGIGGLRDFHHLRCLHMFYAYHLVRPHIIGDMIDEKLRSFAI</sequence>
<name>A0ABY0IHF0_9BACT</name>
<dbReference type="EMBL" id="QDKL01000001">
    <property type="protein sequence ID" value="RZF22376.1"/>
    <property type="molecule type" value="Genomic_DNA"/>
</dbReference>
<dbReference type="PANTHER" id="PTHR37163">
    <property type="entry name" value="CONSERVED PROTEIN"/>
    <property type="match status" value="1"/>
</dbReference>
<reference evidence="2" key="1">
    <citation type="journal article" date="2019" name="Int. J. Syst. Evol. Microbiol.">
        <title>Halobacteriovorax valvorus sp. nov., a novel prokaryotic predator isolated from coastal seawater of China.</title>
        <authorList>
            <person name="Chen M.-X."/>
        </authorList>
    </citation>
    <scope>NUCLEOTIDE SEQUENCE [LARGE SCALE GENOMIC DNA]</scope>
    <source>
        <strain evidence="2">BL9</strain>
    </source>
</reference>
<dbReference type="InterPro" id="IPR007511">
    <property type="entry name" value="DUF501"/>
</dbReference>
<gene>
    <name evidence="1" type="ORF">DAY19_00990</name>
</gene>
<accession>A0ABY0IHF0</accession>
<evidence type="ECO:0000313" key="2">
    <source>
        <dbReference type="Proteomes" id="UP000443582"/>
    </source>
</evidence>
<evidence type="ECO:0000313" key="1">
    <source>
        <dbReference type="EMBL" id="RZF22376.1"/>
    </source>
</evidence>